<evidence type="ECO:0000256" key="4">
    <source>
        <dbReference type="SAM" id="MobiDB-lite"/>
    </source>
</evidence>
<gene>
    <name evidence="5" type="ORF">FJT64_012039</name>
</gene>
<dbReference type="OrthoDB" id="6352421at2759"/>
<keyword evidence="2" id="KW-0677">Repeat</keyword>
<keyword evidence="6" id="KW-1185">Reference proteome</keyword>
<protein>
    <submittedName>
        <fullName evidence="5">Uncharacterized protein</fullName>
    </submittedName>
</protein>
<feature type="region of interest" description="Disordered" evidence="4">
    <location>
        <begin position="281"/>
        <end position="332"/>
    </location>
</feature>
<dbReference type="InterPro" id="IPR015943">
    <property type="entry name" value="WD40/YVTN_repeat-like_dom_sf"/>
</dbReference>
<feature type="repeat" description="WD" evidence="3">
    <location>
        <begin position="7"/>
        <end position="46"/>
    </location>
</feature>
<sequence>MSCVASFGDHTADVTAVAATNHSLVSASLDGSVRLWRPEQSGLASTDTALLALEVLHVTPDGTSCHLATVSRRGHVTVWQLDWAGTEMPSAVYTVNVLEKEKNPETVSVLLAAIGSVSVCVPETVSVLLAAIGSVSVSVPEGRGGADSVSFTAGCLTGSVLLRLDVTVPLGGALATGGGSHSLLRQTYPADAPVLCLAVGRGRSLLLGDSLGRVTVYDAEMKRHARYRCGAGSDPSVTHIICPSGEETVVTCDRNGMVCTLKQTDKLNILHASWEPALETSVGLTPPPAAGVQLDKDSPRPVIAPPSARARPADRRGPAPGTPTAVLTGDGGPVVVGDSGGLIWCPPKMKQCSDSEHKSVKAHSAAVSWLGRDPARQDILFSCGRDRRLVVWRLRQTTATDAPVPEQVGEFEFASSVRVCAALEAATPGGPSRLVCGDDRGRLHCLLVDLQQVPAAGVPAAAPEASDSSSESSSGLRLVARIRNEQRANR</sequence>
<dbReference type="Proteomes" id="UP000440578">
    <property type="component" value="Unassembled WGS sequence"/>
</dbReference>
<keyword evidence="1 3" id="KW-0853">WD repeat</keyword>
<dbReference type="Gene3D" id="2.130.10.10">
    <property type="entry name" value="YVTN repeat-like/Quinoprotein amine dehydrogenase"/>
    <property type="match status" value="2"/>
</dbReference>
<dbReference type="SMART" id="SM00320">
    <property type="entry name" value="WD40"/>
    <property type="match status" value="4"/>
</dbReference>
<dbReference type="AlphaFoldDB" id="A0A6A4V0L8"/>
<dbReference type="EMBL" id="VIIS01002010">
    <property type="protein sequence ID" value="KAF0289737.1"/>
    <property type="molecule type" value="Genomic_DNA"/>
</dbReference>
<dbReference type="InterPro" id="IPR036322">
    <property type="entry name" value="WD40_repeat_dom_sf"/>
</dbReference>
<accession>A0A6A4V0L8</accession>
<feature type="compositionally biased region" description="Low complexity" evidence="4">
    <location>
        <begin position="458"/>
        <end position="474"/>
    </location>
</feature>
<dbReference type="PANTHER" id="PTHR13720:SF33">
    <property type="entry name" value="HELP DOMAIN-CONTAINING PROTEIN"/>
    <property type="match status" value="1"/>
</dbReference>
<proteinExistence type="predicted"/>
<dbReference type="InterPro" id="IPR001680">
    <property type="entry name" value="WD40_rpt"/>
</dbReference>
<dbReference type="InterPro" id="IPR050630">
    <property type="entry name" value="WD_repeat_EMAP"/>
</dbReference>
<comment type="caution">
    <text evidence="5">The sequence shown here is derived from an EMBL/GenBank/DDBJ whole genome shotgun (WGS) entry which is preliminary data.</text>
</comment>
<dbReference type="PROSITE" id="PS50082">
    <property type="entry name" value="WD_REPEATS_2"/>
    <property type="match status" value="1"/>
</dbReference>
<dbReference type="PANTHER" id="PTHR13720">
    <property type="entry name" value="WD-40 REPEAT PROTEIN"/>
    <property type="match status" value="1"/>
</dbReference>
<dbReference type="Pfam" id="PF00400">
    <property type="entry name" value="WD40"/>
    <property type="match status" value="1"/>
</dbReference>
<feature type="region of interest" description="Disordered" evidence="4">
    <location>
        <begin position="458"/>
        <end position="490"/>
    </location>
</feature>
<organism evidence="5 6">
    <name type="scientific">Amphibalanus amphitrite</name>
    <name type="common">Striped barnacle</name>
    <name type="synonym">Balanus amphitrite</name>
    <dbReference type="NCBI Taxonomy" id="1232801"/>
    <lineage>
        <taxon>Eukaryota</taxon>
        <taxon>Metazoa</taxon>
        <taxon>Ecdysozoa</taxon>
        <taxon>Arthropoda</taxon>
        <taxon>Crustacea</taxon>
        <taxon>Multicrustacea</taxon>
        <taxon>Cirripedia</taxon>
        <taxon>Thoracica</taxon>
        <taxon>Thoracicalcarea</taxon>
        <taxon>Balanomorpha</taxon>
        <taxon>Balanoidea</taxon>
        <taxon>Balanidae</taxon>
        <taxon>Amphibalaninae</taxon>
        <taxon>Amphibalanus</taxon>
    </lineage>
</organism>
<evidence type="ECO:0000313" key="5">
    <source>
        <dbReference type="EMBL" id="KAF0289737.1"/>
    </source>
</evidence>
<name>A0A6A4V0L8_AMPAM</name>
<evidence type="ECO:0000256" key="3">
    <source>
        <dbReference type="PROSITE-ProRule" id="PRU00221"/>
    </source>
</evidence>
<dbReference type="SUPFAM" id="SSF50978">
    <property type="entry name" value="WD40 repeat-like"/>
    <property type="match status" value="1"/>
</dbReference>
<evidence type="ECO:0000256" key="2">
    <source>
        <dbReference type="ARBA" id="ARBA00022737"/>
    </source>
</evidence>
<evidence type="ECO:0000256" key="1">
    <source>
        <dbReference type="ARBA" id="ARBA00022574"/>
    </source>
</evidence>
<reference evidence="5 6" key="1">
    <citation type="submission" date="2019-07" db="EMBL/GenBank/DDBJ databases">
        <title>Draft genome assembly of a fouling barnacle, Amphibalanus amphitrite (Darwin, 1854): The first reference genome for Thecostraca.</title>
        <authorList>
            <person name="Kim W."/>
        </authorList>
    </citation>
    <scope>NUCLEOTIDE SEQUENCE [LARGE SCALE GENOMIC DNA]</scope>
    <source>
        <strain evidence="5">SNU_AA5</strain>
        <tissue evidence="5">Soma without cirri and trophi</tissue>
    </source>
</reference>
<evidence type="ECO:0000313" key="6">
    <source>
        <dbReference type="Proteomes" id="UP000440578"/>
    </source>
</evidence>